<proteinExistence type="predicted"/>
<protein>
    <submittedName>
        <fullName evidence="1">CPXCG motif-containing cysteine-rich protein</fullName>
    </submittedName>
</protein>
<dbReference type="EMBL" id="JARUHG010000003">
    <property type="protein sequence ID" value="MDR0183718.1"/>
    <property type="molecule type" value="Genomic_DNA"/>
</dbReference>
<evidence type="ECO:0000313" key="2">
    <source>
        <dbReference type="Proteomes" id="UP001233535"/>
    </source>
</evidence>
<reference evidence="1 2" key="1">
    <citation type="submission" date="2023-04" db="EMBL/GenBank/DDBJ databases">
        <title>Lysobacter sp. strain UC isolated from soil sample.</title>
        <authorList>
            <person name="Choksket S."/>
            <person name="Harshvardhan F."/>
            <person name="Rana R."/>
            <person name="Patil P.B."/>
            <person name="Korpole S."/>
        </authorList>
    </citation>
    <scope>NUCLEOTIDE SEQUENCE [LARGE SCALE GENOMIC DNA]</scope>
    <source>
        <strain evidence="1 2">UC</strain>
    </source>
</reference>
<organism evidence="1 2">
    <name type="scientific">Lysobacter arvi</name>
    <dbReference type="NCBI Taxonomy" id="3038776"/>
    <lineage>
        <taxon>Bacteria</taxon>
        <taxon>Pseudomonadati</taxon>
        <taxon>Pseudomonadota</taxon>
        <taxon>Gammaproteobacteria</taxon>
        <taxon>Lysobacterales</taxon>
        <taxon>Lysobacteraceae</taxon>
        <taxon>Lysobacter</taxon>
    </lineage>
</organism>
<dbReference type="Pfam" id="PF14255">
    <property type="entry name" value="Zn_ribbon_21"/>
    <property type="match status" value="1"/>
</dbReference>
<evidence type="ECO:0000313" key="1">
    <source>
        <dbReference type="EMBL" id="MDR0183718.1"/>
    </source>
</evidence>
<comment type="caution">
    <text evidence="1">The sequence shown here is derived from an EMBL/GenBank/DDBJ whole genome shotgun (WGS) entry which is preliminary data.</text>
</comment>
<name>A0ABU1CFI4_9GAMM</name>
<dbReference type="InterPro" id="IPR025990">
    <property type="entry name" value="zinc_ribbon_bacterial"/>
</dbReference>
<dbReference type="Proteomes" id="UP001233535">
    <property type="component" value="Unassembled WGS sequence"/>
</dbReference>
<accession>A0ABU1CFI4</accession>
<sequence>MRRCRRRSDVLPAIDVQCPYCGEPLTLFVDDSAGPRSYVEDCHVCCRPMAVRVRIAEDGELDVDVAREDEG</sequence>
<gene>
    <name evidence="1" type="ORF">P8609_12185</name>
</gene>
<keyword evidence="2" id="KW-1185">Reference proteome</keyword>